<evidence type="ECO:0000313" key="3">
    <source>
        <dbReference type="Proteomes" id="UP001589797"/>
    </source>
</evidence>
<comment type="caution">
    <text evidence="2">The sequence shown here is derived from an EMBL/GenBank/DDBJ whole genome shotgun (WGS) entry which is preliminary data.</text>
</comment>
<sequence>MYKKIKLFLILFMITCSASIGQIDGINQNRDFGQGFSIYFIAPAFVSGSESNLNPILRENGYPTLPQGSLNWGIGFNYRYNRWLASLDGLVANQTRSNPITNSRLARTAFTGNLTLAHYIVQRKFGASSYSLYPFAGISATETNLKLSKQSEGGDINDLLANPNNSFSMNHLFGGVLLGVGIDIHNLKIEDSPYLSFRIGKRIATETAPAWESRFTNISNSPTDSFQYWFIQLNIGGMWNW</sequence>
<evidence type="ECO:0000256" key="1">
    <source>
        <dbReference type="SAM" id="SignalP"/>
    </source>
</evidence>
<evidence type="ECO:0000313" key="2">
    <source>
        <dbReference type="EMBL" id="MFC0263088.1"/>
    </source>
</evidence>
<dbReference type="EMBL" id="JBHLWI010000028">
    <property type="protein sequence ID" value="MFC0263088.1"/>
    <property type="molecule type" value="Genomic_DNA"/>
</dbReference>
<name>A0ABV6FT84_9BACT</name>
<reference evidence="2 3" key="1">
    <citation type="submission" date="2024-09" db="EMBL/GenBank/DDBJ databases">
        <authorList>
            <person name="Sun Q."/>
            <person name="Mori K."/>
        </authorList>
    </citation>
    <scope>NUCLEOTIDE SEQUENCE [LARGE SCALE GENOMIC DNA]</scope>
    <source>
        <strain evidence="2 3">CCM 7650</strain>
    </source>
</reference>
<gene>
    <name evidence="2" type="ORF">ACFFIP_10380</name>
</gene>
<dbReference type="Proteomes" id="UP001589797">
    <property type="component" value="Unassembled WGS sequence"/>
</dbReference>
<proteinExistence type="predicted"/>
<accession>A0ABV6FT84</accession>
<organism evidence="2 3">
    <name type="scientific">Fontibacter flavus</name>
    <dbReference type="NCBI Taxonomy" id="654838"/>
    <lineage>
        <taxon>Bacteria</taxon>
        <taxon>Pseudomonadati</taxon>
        <taxon>Bacteroidota</taxon>
        <taxon>Cytophagia</taxon>
        <taxon>Cytophagales</taxon>
        <taxon>Cyclobacteriaceae</taxon>
        <taxon>Fontibacter</taxon>
    </lineage>
</organism>
<keyword evidence="3" id="KW-1185">Reference proteome</keyword>
<keyword evidence="1" id="KW-0732">Signal</keyword>
<protein>
    <recommendedName>
        <fullName evidence="4">Outer membrane protein beta-barrel domain-containing protein</fullName>
    </recommendedName>
</protein>
<feature type="signal peptide" evidence="1">
    <location>
        <begin position="1"/>
        <end position="18"/>
    </location>
</feature>
<dbReference type="RefSeq" id="WP_382387552.1">
    <property type="nucleotide sequence ID" value="NZ_JBHLWI010000028.1"/>
</dbReference>
<feature type="chain" id="PRO_5047066482" description="Outer membrane protein beta-barrel domain-containing protein" evidence="1">
    <location>
        <begin position="19"/>
        <end position="241"/>
    </location>
</feature>
<evidence type="ECO:0008006" key="4">
    <source>
        <dbReference type="Google" id="ProtNLM"/>
    </source>
</evidence>